<dbReference type="GO" id="GO:0009898">
    <property type="term" value="C:cytoplasmic side of plasma membrane"/>
    <property type="evidence" value="ECO:0007669"/>
    <property type="project" value="TreeGrafter"/>
</dbReference>
<dbReference type="Gene3D" id="3.30.300.30">
    <property type="match status" value="1"/>
</dbReference>
<accession>A0A1Y2DFS5</accession>
<evidence type="ECO:0000256" key="1">
    <source>
        <dbReference type="ARBA" id="ARBA00006432"/>
    </source>
</evidence>
<dbReference type="InterPro" id="IPR020845">
    <property type="entry name" value="AMP-binding_CS"/>
</dbReference>
<dbReference type="Pfam" id="PF00501">
    <property type="entry name" value="AMP-binding"/>
    <property type="match status" value="1"/>
</dbReference>
<dbReference type="AlphaFoldDB" id="A0A1Y2DFS5"/>
<evidence type="ECO:0000313" key="5">
    <source>
        <dbReference type="EMBL" id="ORY58047.1"/>
    </source>
</evidence>
<dbReference type="InParanoid" id="A0A1Y2DFS5"/>
<protein>
    <submittedName>
        <fullName evidence="5">Fatty-acyl-CoA synthase</fullName>
    </submittedName>
</protein>
<organism evidence="5 6">
    <name type="scientific">Pseudomassariella vexata</name>
    <dbReference type="NCBI Taxonomy" id="1141098"/>
    <lineage>
        <taxon>Eukaryota</taxon>
        <taxon>Fungi</taxon>
        <taxon>Dikarya</taxon>
        <taxon>Ascomycota</taxon>
        <taxon>Pezizomycotina</taxon>
        <taxon>Sordariomycetes</taxon>
        <taxon>Xylariomycetidae</taxon>
        <taxon>Amphisphaeriales</taxon>
        <taxon>Pseudomassariaceae</taxon>
        <taxon>Pseudomassariella</taxon>
    </lineage>
</organism>
<dbReference type="GeneID" id="63773953"/>
<dbReference type="STRING" id="1141098.A0A1Y2DFS5"/>
<evidence type="ECO:0000256" key="2">
    <source>
        <dbReference type="ARBA" id="ARBA00022598"/>
    </source>
</evidence>
<dbReference type="PANTHER" id="PTHR43107">
    <property type="entry name" value="LONG-CHAIN FATTY ACID TRANSPORT PROTEIN"/>
    <property type="match status" value="1"/>
</dbReference>
<dbReference type="EMBL" id="MCFJ01000017">
    <property type="protein sequence ID" value="ORY58047.1"/>
    <property type="molecule type" value="Genomic_DNA"/>
</dbReference>
<dbReference type="PROSITE" id="PS00455">
    <property type="entry name" value="AMP_BINDING"/>
    <property type="match status" value="1"/>
</dbReference>
<dbReference type="OrthoDB" id="10253869at2759"/>
<reference evidence="5 6" key="1">
    <citation type="submission" date="2016-07" db="EMBL/GenBank/DDBJ databases">
        <title>Pervasive Adenine N6-methylation of Active Genes in Fungi.</title>
        <authorList>
            <consortium name="DOE Joint Genome Institute"/>
            <person name="Mondo S.J."/>
            <person name="Dannebaum R.O."/>
            <person name="Kuo R.C."/>
            <person name="Labutti K."/>
            <person name="Haridas S."/>
            <person name="Kuo A."/>
            <person name="Salamov A."/>
            <person name="Ahrendt S.R."/>
            <person name="Lipzen A."/>
            <person name="Sullivan W."/>
            <person name="Andreopoulos W.B."/>
            <person name="Clum A."/>
            <person name="Lindquist E."/>
            <person name="Daum C."/>
            <person name="Ramamoorthy G.K."/>
            <person name="Gryganskyi A."/>
            <person name="Culley D."/>
            <person name="Magnuson J.K."/>
            <person name="James T.Y."/>
            <person name="O'Malley M.A."/>
            <person name="Stajich J.E."/>
            <person name="Spatafora J.W."/>
            <person name="Visel A."/>
            <person name="Grigoriev I.V."/>
        </authorList>
    </citation>
    <scope>NUCLEOTIDE SEQUENCE [LARGE SCALE GENOMIC DNA]</scope>
    <source>
        <strain evidence="5 6">CBS 129021</strain>
    </source>
</reference>
<dbReference type="Proteomes" id="UP000193689">
    <property type="component" value="Unassembled WGS sequence"/>
</dbReference>
<dbReference type="GO" id="GO:0005324">
    <property type="term" value="F:long-chain fatty acid transmembrane transporter activity"/>
    <property type="evidence" value="ECO:0007669"/>
    <property type="project" value="TreeGrafter"/>
</dbReference>
<dbReference type="GO" id="GO:0044539">
    <property type="term" value="P:long-chain fatty acid import into cell"/>
    <property type="evidence" value="ECO:0007669"/>
    <property type="project" value="TreeGrafter"/>
</dbReference>
<dbReference type="GO" id="GO:0005811">
    <property type="term" value="C:lipid droplet"/>
    <property type="evidence" value="ECO:0007669"/>
    <property type="project" value="TreeGrafter"/>
</dbReference>
<dbReference type="SUPFAM" id="SSF56801">
    <property type="entry name" value="Acetyl-CoA synthetase-like"/>
    <property type="match status" value="1"/>
</dbReference>
<dbReference type="Gene3D" id="3.40.50.12780">
    <property type="entry name" value="N-terminal domain of ligase-like"/>
    <property type="match status" value="1"/>
</dbReference>
<dbReference type="Pfam" id="PF13193">
    <property type="entry name" value="AMP-binding_C"/>
    <property type="match status" value="1"/>
</dbReference>
<dbReference type="InterPro" id="IPR042099">
    <property type="entry name" value="ANL_N_sf"/>
</dbReference>
<feature type="domain" description="AMP-dependent synthetase/ligase" evidence="3">
    <location>
        <begin position="54"/>
        <end position="392"/>
    </location>
</feature>
<dbReference type="PANTHER" id="PTHR43107:SF6">
    <property type="entry name" value="ACYL-COA SYNTHETASE FAMILY PROTEIN (CEFD1), PUTATIVE (AFU_ORTHOLOGUE AFUA_6G03630)-RELATED"/>
    <property type="match status" value="1"/>
</dbReference>
<sequence>MALAAVAGGLAAAAYLDGKYQLRRDLSIVKRVKGAEHRYNQVVKQDRISAWYNFAEVCQRHSHEQAIWSRAGNWTFGELHDQTTRYAQWLLEVGIRPGDLVGLYLFNSAEFIMLVFACHCIGAAPALFNYNLEGKALIHCLDVCESKVLIVDSDAGCQARIAGVREYFESKGTITVTLDESLKQDVSARPAVVPEDTWRNGVQGDFPFCLIFTSGTTGMPKGCPFNLDRMHRLGQVFSPLVLLLTHAISILVNHLEPPFNCKPGVDCWYNSMPLYHGTGLISIAAMLLTGVSVAFAPRFSVSGFWPDIHDSGATAFIYVGETVRYLLNAPSHPLERKHKLRLAYGNGLRPDVWTKFQTRFGVPEVAEFFNSSEGVFGLMVWDRGPYLQGCVGHHGGLMRMFLRNRFVPVLIDHDTGDIWRDVNTGFAKRMDYDEGGEILVAVPDRKAFGGYWKNDQATNKKFVTDVFKKGDLYYRSGDALRRSGDGHWYFMDRLGDTFRWKSENVSTAEVSEALGRFPGIAEANVYGVTVPNHEGRAGCAAIHLDPKAGVTAESLDYSELLQFARKELPGYAVPIFLRIVKESSHIHNHKQNKVLLRKEGVDPDSVGVEDPTGKGDVLLWLSPKGREKYVPFERSDWEALGRAEARL</sequence>
<feature type="domain" description="AMP-binding enzyme C-terminal" evidence="4">
    <location>
        <begin position="509"/>
        <end position="588"/>
    </location>
</feature>
<comment type="caution">
    <text evidence="5">The sequence shown here is derived from an EMBL/GenBank/DDBJ whole genome shotgun (WGS) entry which is preliminary data.</text>
</comment>
<dbReference type="InterPro" id="IPR000873">
    <property type="entry name" value="AMP-dep_synth/lig_dom"/>
</dbReference>
<dbReference type="RefSeq" id="XP_040711082.1">
    <property type="nucleotide sequence ID" value="XM_040857741.1"/>
</dbReference>
<dbReference type="FunFam" id="3.30.300.30:FF:000002">
    <property type="entry name" value="Long-chain fatty acid transport protein 1"/>
    <property type="match status" value="1"/>
</dbReference>
<comment type="similarity">
    <text evidence="1">Belongs to the ATP-dependent AMP-binding enzyme family.</text>
</comment>
<keyword evidence="2" id="KW-0436">Ligase</keyword>
<proteinExistence type="inferred from homology"/>
<evidence type="ECO:0000313" key="6">
    <source>
        <dbReference type="Proteomes" id="UP000193689"/>
    </source>
</evidence>
<evidence type="ECO:0000259" key="4">
    <source>
        <dbReference type="Pfam" id="PF13193"/>
    </source>
</evidence>
<evidence type="ECO:0000259" key="3">
    <source>
        <dbReference type="Pfam" id="PF00501"/>
    </source>
</evidence>
<dbReference type="InterPro" id="IPR025110">
    <property type="entry name" value="AMP-bd_C"/>
</dbReference>
<gene>
    <name evidence="5" type="ORF">BCR38DRAFT_400446</name>
</gene>
<dbReference type="InterPro" id="IPR045851">
    <property type="entry name" value="AMP-bd_C_sf"/>
</dbReference>
<dbReference type="GO" id="GO:0004467">
    <property type="term" value="F:long-chain fatty acid-CoA ligase activity"/>
    <property type="evidence" value="ECO:0007669"/>
    <property type="project" value="TreeGrafter"/>
</dbReference>
<dbReference type="GO" id="GO:0005777">
    <property type="term" value="C:peroxisome"/>
    <property type="evidence" value="ECO:0007669"/>
    <property type="project" value="TreeGrafter"/>
</dbReference>
<name>A0A1Y2DFS5_9PEZI</name>
<keyword evidence="6" id="KW-1185">Reference proteome</keyword>